<feature type="signal peptide" evidence="2">
    <location>
        <begin position="1"/>
        <end position="26"/>
    </location>
</feature>
<dbReference type="AlphaFoldDB" id="A0A9P7CYQ2"/>
<name>A0A9P7CYQ2_9AGAM</name>
<evidence type="ECO:0000256" key="1">
    <source>
        <dbReference type="SAM" id="MobiDB-lite"/>
    </source>
</evidence>
<keyword evidence="4" id="KW-1185">Reference proteome</keyword>
<accession>A0A9P7CYQ2</accession>
<evidence type="ECO:0000313" key="3">
    <source>
        <dbReference type="EMBL" id="KAG1769745.1"/>
    </source>
</evidence>
<reference evidence="3" key="1">
    <citation type="journal article" date="2020" name="New Phytol.">
        <title>Comparative genomics reveals dynamic genome evolution in host specialist ectomycorrhizal fungi.</title>
        <authorList>
            <person name="Lofgren L.A."/>
            <person name="Nguyen N.H."/>
            <person name="Vilgalys R."/>
            <person name="Ruytinx J."/>
            <person name="Liao H.L."/>
            <person name="Branco S."/>
            <person name="Kuo A."/>
            <person name="LaButti K."/>
            <person name="Lipzen A."/>
            <person name="Andreopoulos W."/>
            <person name="Pangilinan J."/>
            <person name="Riley R."/>
            <person name="Hundley H."/>
            <person name="Na H."/>
            <person name="Barry K."/>
            <person name="Grigoriev I.V."/>
            <person name="Stajich J.E."/>
            <person name="Kennedy P.G."/>
        </authorList>
    </citation>
    <scope>NUCLEOTIDE SEQUENCE</scope>
    <source>
        <strain evidence="3">DOB743</strain>
    </source>
</reference>
<feature type="compositionally biased region" description="Low complexity" evidence="1">
    <location>
        <begin position="64"/>
        <end position="83"/>
    </location>
</feature>
<proteinExistence type="predicted"/>
<protein>
    <submittedName>
        <fullName evidence="3">Uncharacterized protein</fullName>
    </submittedName>
</protein>
<gene>
    <name evidence="3" type="ORF">EV702DRAFT_1202774</name>
</gene>
<dbReference type="Proteomes" id="UP000714275">
    <property type="component" value="Unassembled WGS sequence"/>
</dbReference>
<organism evidence="3 4">
    <name type="scientific">Suillus placidus</name>
    <dbReference type="NCBI Taxonomy" id="48579"/>
    <lineage>
        <taxon>Eukaryota</taxon>
        <taxon>Fungi</taxon>
        <taxon>Dikarya</taxon>
        <taxon>Basidiomycota</taxon>
        <taxon>Agaricomycotina</taxon>
        <taxon>Agaricomycetes</taxon>
        <taxon>Agaricomycetidae</taxon>
        <taxon>Boletales</taxon>
        <taxon>Suillineae</taxon>
        <taxon>Suillaceae</taxon>
        <taxon>Suillus</taxon>
    </lineage>
</organism>
<keyword evidence="2" id="KW-0732">Signal</keyword>
<sequence length="244" mass="26984">MPRCSHRVALYSRLANLLFFPSLLTATTTSLSLLTHFSCHGLDTTHPRPRAHCVRVYAQTLQTLSPPLSTPTSRRSPHPSTTPNNLLRPPATSCAFDSPHPTSTFLSLVAHFDLLRLPVTLAQPPAPFRRLTRMIFPRPPAISRFRVLTATNVLQLLIRQAPTSGTEVVAQAPSGFAVSHYVIFLAEVDKTFKGESTCAGSPDDLELPAPPPTTFITVISPNGTIGRTSWKNHGWAWRWFRFTL</sequence>
<evidence type="ECO:0000256" key="2">
    <source>
        <dbReference type="SAM" id="SignalP"/>
    </source>
</evidence>
<feature type="region of interest" description="Disordered" evidence="1">
    <location>
        <begin position="64"/>
        <end position="93"/>
    </location>
</feature>
<dbReference type="EMBL" id="JABBWD010000070">
    <property type="protein sequence ID" value="KAG1769745.1"/>
    <property type="molecule type" value="Genomic_DNA"/>
</dbReference>
<comment type="caution">
    <text evidence="3">The sequence shown here is derived from an EMBL/GenBank/DDBJ whole genome shotgun (WGS) entry which is preliminary data.</text>
</comment>
<feature type="chain" id="PRO_5040450802" evidence="2">
    <location>
        <begin position="27"/>
        <end position="244"/>
    </location>
</feature>
<evidence type="ECO:0000313" key="4">
    <source>
        <dbReference type="Proteomes" id="UP000714275"/>
    </source>
</evidence>